<proteinExistence type="predicted"/>
<gene>
    <name evidence="1" type="ORF">C7B77_08390</name>
</gene>
<dbReference type="EMBL" id="PVWO01000077">
    <property type="protein sequence ID" value="PSB57417.1"/>
    <property type="molecule type" value="Genomic_DNA"/>
</dbReference>
<evidence type="ECO:0000313" key="2">
    <source>
        <dbReference type="Proteomes" id="UP000238937"/>
    </source>
</evidence>
<dbReference type="Proteomes" id="UP000238937">
    <property type="component" value="Unassembled WGS sequence"/>
</dbReference>
<keyword evidence="2" id="KW-1185">Reference proteome</keyword>
<evidence type="ECO:0000313" key="1">
    <source>
        <dbReference type="EMBL" id="PSB57417.1"/>
    </source>
</evidence>
<name>A0A2T1GI73_9CYAN</name>
<comment type="caution">
    <text evidence="1">The sequence shown here is derived from an EMBL/GenBank/DDBJ whole genome shotgun (WGS) entry which is preliminary data.</text>
</comment>
<reference evidence="1 2" key="1">
    <citation type="submission" date="2018-03" db="EMBL/GenBank/DDBJ databases">
        <title>The ancient ancestry and fast evolution of plastids.</title>
        <authorList>
            <person name="Moore K.R."/>
            <person name="Magnabosco C."/>
            <person name="Momper L."/>
            <person name="Gold D.A."/>
            <person name="Bosak T."/>
            <person name="Fournier G.P."/>
        </authorList>
    </citation>
    <scope>NUCLEOTIDE SEQUENCE [LARGE SCALE GENOMIC DNA]</scope>
    <source>
        <strain evidence="1 2">CCALA 037</strain>
    </source>
</reference>
<sequence length="115" mass="13122">MLLATYNRLDRSVRASSSAQLSQNVKIIMNFLWLYKIESNRLCSKFSVKISVIMPKRNRVFLDGAISEKPYIAVNPHGVSARPFKLDRGSRTLLAKNESRHSLAKIVRIARNVHI</sequence>
<dbReference type="AlphaFoldDB" id="A0A2T1GI73"/>
<accession>A0A2T1GI73</accession>
<organism evidence="1 2">
    <name type="scientific">Chamaesiphon polymorphus CCALA 037</name>
    <dbReference type="NCBI Taxonomy" id="2107692"/>
    <lineage>
        <taxon>Bacteria</taxon>
        <taxon>Bacillati</taxon>
        <taxon>Cyanobacteriota</taxon>
        <taxon>Cyanophyceae</taxon>
        <taxon>Gomontiellales</taxon>
        <taxon>Chamaesiphonaceae</taxon>
        <taxon>Chamaesiphon</taxon>
    </lineage>
</organism>
<protein>
    <submittedName>
        <fullName evidence="1">Uncharacterized protein</fullName>
    </submittedName>
</protein>